<name>A0A4Q1K6F8_9FLAO</name>
<dbReference type="InterPro" id="IPR001189">
    <property type="entry name" value="Mn/Fe_SOD"/>
</dbReference>
<feature type="domain" description="Manganese/iron superoxide dismutase N-terminal" evidence="7">
    <location>
        <begin position="54"/>
        <end position="135"/>
    </location>
</feature>
<dbReference type="EC" id="1.15.1.1" evidence="2 6"/>
<comment type="caution">
    <text evidence="9">The sequence shown here is derived from an EMBL/GenBank/DDBJ whole genome shotgun (WGS) entry which is preliminary data.</text>
</comment>
<keyword evidence="10" id="KW-1185">Reference proteome</keyword>
<feature type="binding site" evidence="5">
    <location>
        <position position="78"/>
    </location>
    <ligand>
        <name>Mn(2+)</name>
        <dbReference type="ChEBI" id="CHEBI:29035"/>
    </ligand>
</feature>
<dbReference type="Pfam" id="PF00081">
    <property type="entry name" value="Sod_Fe_N"/>
    <property type="match status" value="1"/>
</dbReference>
<dbReference type="GO" id="GO:0004784">
    <property type="term" value="F:superoxide dismutase activity"/>
    <property type="evidence" value="ECO:0007669"/>
    <property type="project" value="UniProtKB-EC"/>
</dbReference>
<evidence type="ECO:0000256" key="6">
    <source>
        <dbReference type="RuleBase" id="RU000414"/>
    </source>
</evidence>
<protein>
    <recommendedName>
        <fullName evidence="2 6">Superoxide dismutase</fullName>
        <ecNumber evidence="2 6">1.15.1.1</ecNumber>
    </recommendedName>
</protein>
<dbReference type="Proteomes" id="UP000289857">
    <property type="component" value="Unassembled WGS sequence"/>
</dbReference>
<evidence type="ECO:0000259" key="8">
    <source>
        <dbReference type="Pfam" id="PF02777"/>
    </source>
</evidence>
<dbReference type="InterPro" id="IPR036324">
    <property type="entry name" value="Mn/Fe_SOD_N_sf"/>
</dbReference>
<evidence type="ECO:0000256" key="5">
    <source>
        <dbReference type="PIRSR" id="PIRSR000349-1"/>
    </source>
</evidence>
<dbReference type="Pfam" id="PF02777">
    <property type="entry name" value="Sod_Fe_C"/>
    <property type="match status" value="1"/>
</dbReference>
<sequence>MKKLELGITLIALLVLSSCKQKKYNEVVEVPLPTKEQKVILGDPDDVKANEGAFELVKLTFKYDALQPNIDAFTLEMHYSKHYLSHTNNLNQLLAGTEMESLPIVDIIKKADLSNEELRYNLGGYYNHSLYFEILTPKSQGQPKDTLAQAINKDFGSFDAFKTQFADSANKQFGSGWTWLIVDRAGKLQITSTPNQDNPIMPKAVVPGIPILGIDVWEHAYYLEYQYKRKKYIDNFFNCVNWDKVAEKYEEALSK</sequence>
<keyword evidence="4 6" id="KW-0560">Oxidoreductase</keyword>
<keyword evidence="3 5" id="KW-0479">Metal-binding</keyword>
<dbReference type="PANTHER" id="PTHR43595:SF2">
    <property type="entry name" value="SMALL RIBOSOMAL SUBUNIT PROTEIN MS42"/>
    <property type="match status" value="1"/>
</dbReference>
<accession>A0A4Q1K6F8</accession>
<evidence type="ECO:0000313" key="9">
    <source>
        <dbReference type="EMBL" id="RXR21535.1"/>
    </source>
</evidence>
<feature type="domain" description="Manganese/iron superoxide dismutase C-terminal" evidence="8">
    <location>
        <begin position="143"/>
        <end position="247"/>
    </location>
</feature>
<dbReference type="InterPro" id="IPR019831">
    <property type="entry name" value="Mn/Fe_SOD_N"/>
</dbReference>
<feature type="binding site" evidence="5">
    <location>
        <position position="215"/>
    </location>
    <ligand>
        <name>Mn(2+)</name>
        <dbReference type="ChEBI" id="CHEBI:29035"/>
    </ligand>
</feature>
<dbReference type="EMBL" id="SBKN01000008">
    <property type="protein sequence ID" value="RXR21535.1"/>
    <property type="molecule type" value="Genomic_DNA"/>
</dbReference>
<dbReference type="PRINTS" id="PR01703">
    <property type="entry name" value="MNSODISMTASE"/>
</dbReference>
<dbReference type="AlphaFoldDB" id="A0A4Q1K6F8"/>
<dbReference type="PANTHER" id="PTHR43595">
    <property type="entry name" value="37S RIBOSOMAL PROTEIN S26, MITOCHONDRIAL"/>
    <property type="match status" value="1"/>
</dbReference>
<evidence type="ECO:0000256" key="2">
    <source>
        <dbReference type="ARBA" id="ARBA00012682"/>
    </source>
</evidence>
<feature type="binding site" evidence="5">
    <location>
        <position position="219"/>
    </location>
    <ligand>
        <name>Mn(2+)</name>
        <dbReference type="ChEBI" id="CHEBI:29035"/>
    </ligand>
</feature>
<evidence type="ECO:0000259" key="7">
    <source>
        <dbReference type="Pfam" id="PF00081"/>
    </source>
</evidence>
<dbReference type="FunFam" id="3.55.40.20:FF:000001">
    <property type="entry name" value="Superoxide dismutase"/>
    <property type="match status" value="1"/>
</dbReference>
<comment type="function">
    <text evidence="6">Destroys radicals which are normally produced within the cells and which are toxic to biological systems.</text>
</comment>
<organism evidence="9 10">
    <name type="scientific">Flavobacterium stagni</name>
    <dbReference type="NCBI Taxonomy" id="2506421"/>
    <lineage>
        <taxon>Bacteria</taxon>
        <taxon>Pseudomonadati</taxon>
        <taxon>Bacteroidota</taxon>
        <taxon>Flavobacteriia</taxon>
        <taxon>Flavobacteriales</taxon>
        <taxon>Flavobacteriaceae</taxon>
        <taxon>Flavobacterium</taxon>
    </lineage>
</organism>
<dbReference type="GO" id="GO:0005737">
    <property type="term" value="C:cytoplasm"/>
    <property type="evidence" value="ECO:0007669"/>
    <property type="project" value="TreeGrafter"/>
</dbReference>
<dbReference type="InterPro" id="IPR019832">
    <property type="entry name" value="Mn/Fe_SOD_C"/>
</dbReference>
<dbReference type="InterPro" id="IPR036314">
    <property type="entry name" value="SOD_C_sf"/>
</dbReference>
<dbReference type="PROSITE" id="PS51257">
    <property type="entry name" value="PROKAR_LIPOPROTEIN"/>
    <property type="match status" value="1"/>
</dbReference>
<dbReference type="OrthoDB" id="9803125at2"/>
<evidence type="ECO:0000256" key="3">
    <source>
        <dbReference type="ARBA" id="ARBA00022723"/>
    </source>
</evidence>
<gene>
    <name evidence="9" type="ORF">EQG61_12500</name>
</gene>
<dbReference type="RefSeq" id="WP_129462285.1">
    <property type="nucleotide sequence ID" value="NZ_SBKN01000008.1"/>
</dbReference>
<dbReference type="SUPFAM" id="SSF46609">
    <property type="entry name" value="Fe,Mn superoxide dismutase (SOD), N-terminal domain"/>
    <property type="match status" value="1"/>
</dbReference>
<comment type="catalytic activity">
    <reaction evidence="6">
        <text>2 superoxide + 2 H(+) = H2O2 + O2</text>
        <dbReference type="Rhea" id="RHEA:20696"/>
        <dbReference type="ChEBI" id="CHEBI:15378"/>
        <dbReference type="ChEBI" id="CHEBI:15379"/>
        <dbReference type="ChEBI" id="CHEBI:16240"/>
        <dbReference type="ChEBI" id="CHEBI:18421"/>
        <dbReference type="EC" id="1.15.1.1"/>
    </reaction>
</comment>
<evidence type="ECO:0000313" key="10">
    <source>
        <dbReference type="Proteomes" id="UP000289857"/>
    </source>
</evidence>
<evidence type="ECO:0000256" key="1">
    <source>
        <dbReference type="ARBA" id="ARBA00008714"/>
    </source>
</evidence>
<dbReference type="Gene3D" id="1.10.287.990">
    <property type="entry name" value="Fe,Mn superoxide dismutase (SOD) domain"/>
    <property type="match status" value="1"/>
</dbReference>
<reference evidence="10" key="1">
    <citation type="submission" date="2019-01" db="EMBL/GenBank/DDBJ databases">
        <title>Cytophagaceae bacterium strain CAR-16.</title>
        <authorList>
            <person name="Chen W.-M."/>
        </authorList>
    </citation>
    <scope>NUCLEOTIDE SEQUENCE [LARGE SCALE GENOMIC DNA]</scope>
    <source>
        <strain evidence="10">WWJ-16</strain>
    </source>
</reference>
<dbReference type="Gene3D" id="3.55.40.20">
    <property type="entry name" value="Iron/manganese superoxide dismutase, C-terminal domain"/>
    <property type="match status" value="1"/>
</dbReference>
<dbReference type="PROSITE" id="PS00088">
    <property type="entry name" value="SOD_MN"/>
    <property type="match status" value="1"/>
</dbReference>
<feature type="binding site" evidence="5">
    <location>
        <position position="128"/>
    </location>
    <ligand>
        <name>Mn(2+)</name>
        <dbReference type="ChEBI" id="CHEBI:29035"/>
    </ligand>
</feature>
<dbReference type="InterPro" id="IPR019833">
    <property type="entry name" value="Mn/Fe_SOD_BS"/>
</dbReference>
<dbReference type="GO" id="GO:0046872">
    <property type="term" value="F:metal ion binding"/>
    <property type="evidence" value="ECO:0007669"/>
    <property type="project" value="UniProtKB-KW"/>
</dbReference>
<proteinExistence type="inferred from homology"/>
<dbReference type="PIRSF" id="PIRSF000349">
    <property type="entry name" value="SODismutase"/>
    <property type="match status" value="1"/>
</dbReference>
<evidence type="ECO:0000256" key="4">
    <source>
        <dbReference type="ARBA" id="ARBA00023002"/>
    </source>
</evidence>
<comment type="similarity">
    <text evidence="1 6">Belongs to the iron/manganese superoxide dismutase family.</text>
</comment>
<dbReference type="SUPFAM" id="SSF54719">
    <property type="entry name" value="Fe,Mn superoxide dismutase (SOD), C-terminal domain"/>
    <property type="match status" value="1"/>
</dbReference>